<dbReference type="Proteomes" id="UP000887565">
    <property type="component" value="Unplaced"/>
</dbReference>
<dbReference type="AlphaFoldDB" id="A0A915L9V5"/>
<evidence type="ECO:0000313" key="2">
    <source>
        <dbReference type="Proteomes" id="UP000887565"/>
    </source>
</evidence>
<dbReference type="WBParaSite" id="nRc.2.0.1.t47193-RA">
    <property type="protein sequence ID" value="nRc.2.0.1.t47193-RA"/>
    <property type="gene ID" value="nRc.2.0.1.g47193"/>
</dbReference>
<organism evidence="2 3">
    <name type="scientific">Romanomermis culicivorax</name>
    <name type="common">Nematode worm</name>
    <dbReference type="NCBI Taxonomy" id="13658"/>
    <lineage>
        <taxon>Eukaryota</taxon>
        <taxon>Metazoa</taxon>
        <taxon>Ecdysozoa</taxon>
        <taxon>Nematoda</taxon>
        <taxon>Enoplea</taxon>
        <taxon>Dorylaimia</taxon>
        <taxon>Mermithida</taxon>
        <taxon>Mermithoidea</taxon>
        <taxon>Mermithidae</taxon>
        <taxon>Romanomermis</taxon>
    </lineage>
</organism>
<evidence type="ECO:0000313" key="3">
    <source>
        <dbReference type="WBParaSite" id="nRc.2.0.1.t47193-RA"/>
    </source>
</evidence>
<reference evidence="3" key="1">
    <citation type="submission" date="2022-11" db="UniProtKB">
        <authorList>
            <consortium name="WormBaseParasite"/>
        </authorList>
    </citation>
    <scope>IDENTIFICATION</scope>
</reference>
<evidence type="ECO:0000256" key="1">
    <source>
        <dbReference type="SAM" id="SignalP"/>
    </source>
</evidence>
<feature type="signal peptide" evidence="1">
    <location>
        <begin position="1"/>
        <end position="20"/>
    </location>
</feature>
<proteinExistence type="predicted"/>
<keyword evidence="1" id="KW-0732">Signal</keyword>
<keyword evidence="2" id="KW-1185">Reference proteome</keyword>
<name>A0A915L9V5_ROMCU</name>
<accession>A0A915L9V5</accession>
<protein>
    <submittedName>
        <fullName evidence="3">Secreted protein</fullName>
    </submittedName>
</protein>
<sequence length="73" mass="7619">MCYPVCVISVRFLASAVVSALAPSPALPPLPLKYVKPVNLNPSMTPKTTGDLSIVASYRPTEGTLAPLACFTA</sequence>
<feature type="chain" id="PRO_5037297222" evidence="1">
    <location>
        <begin position="21"/>
        <end position="73"/>
    </location>
</feature>